<reference evidence="10 17" key="5">
    <citation type="submission" date="2020-08" db="EMBL/GenBank/DDBJ databases">
        <title>Complete genome sequence of Klebsiella pneumoniae KP2757.</title>
        <authorList>
            <person name="Zhang X."/>
        </authorList>
    </citation>
    <scope>NUCLEOTIDE SEQUENCE [LARGE SCALE GENOMIC DNA]</scope>
    <source>
        <strain evidence="10 17">KP2757</strain>
    </source>
</reference>
<dbReference type="EMBL" id="CAJOXS020000001">
    <property type="protein sequence ID" value="CAH6040083.1"/>
    <property type="molecule type" value="Genomic_DNA"/>
</dbReference>
<reference evidence="13 14" key="1">
    <citation type="submission" date="2017-11" db="EMBL/GenBank/DDBJ databases">
        <authorList>
            <person name="Han C.G."/>
        </authorList>
    </citation>
    <scope>NUCLEOTIDE SEQUENCE [LARGE SCALE GENOMIC DNA]</scope>
    <source>
        <strain evidence="9 14">A5</strain>
        <strain evidence="8 13">A8</strain>
    </source>
</reference>
<reference evidence="12 16" key="4">
    <citation type="submission" date="2018-08" db="EMBL/GenBank/DDBJ databases">
        <authorList>
            <consortium name="Pathogen Informatics"/>
        </authorList>
    </citation>
    <scope>NUCLEOTIDE SEQUENCE [LARGE SCALE GENOMIC DNA]</scope>
    <source>
        <strain evidence="12 16">EuSCAPE_TR218</strain>
    </source>
</reference>
<reference evidence="13 14" key="2">
    <citation type="submission" date="2018-01" db="EMBL/GenBank/DDBJ databases">
        <title>Genomic study of Klebsiella pneumoniae.</title>
        <authorList>
            <person name="Yang Y."/>
            <person name="Bicalho R."/>
        </authorList>
    </citation>
    <scope>NUCLEOTIDE SEQUENCE [LARGE SCALE GENOMIC DNA]</scope>
    <source>
        <strain evidence="9 14">A5</strain>
        <strain evidence="8 13">A8</strain>
    </source>
</reference>
<evidence type="ECO:0000313" key="13">
    <source>
        <dbReference type="Proteomes" id="UP000234412"/>
    </source>
</evidence>
<organism evidence="11 15">
    <name type="scientific">Klebsiella variicola</name>
    <dbReference type="NCBI Taxonomy" id="244366"/>
    <lineage>
        <taxon>Bacteria</taxon>
        <taxon>Pseudomonadati</taxon>
        <taxon>Pseudomonadota</taxon>
        <taxon>Gammaproteobacteria</taxon>
        <taxon>Enterobacterales</taxon>
        <taxon>Enterobacteriaceae</taxon>
        <taxon>Klebsiella/Raoultella group</taxon>
        <taxon>Klebsiella</taxon>
        <taxon>Klebsiella pneumoniae complex</taxon>
    </lineage>
</organism>
<evidence type="ECO:0000313" key="12">
    <source>
        <dbReference type="EMBL" id="SXF92811.1"/>
    </source>
</evidence>
<dbReference type="Proteomes" id="UP000258928">
    <property type="component" value="Unassembled WGS sequence"/>
</dbReference>
<evidence type="ECO:0000259" key="4">
    <source>
        <dbReference type="PROSITE" id="PS51000"/>
    </source>
</evidence>
<evidence type="ECO:0000256" key="2">
    <source>
        <dbReference type="ARBA" id="ARBA00023125"/>
    </source>
</evidence>
<dbReference type="Proteomes" id="UP001176846">
    <property type="component" value="Unassembled WGS sequence"/>
</dbReference>
<evidence type="ECO:0000313" key="17">
    <source>
        <dbReference type="Proteomes" id="UP000516181"/>
    </source>
</evidence>
<dbReference type="EMBL" id="UGKR01000003">
    <property type="protein sequence ID" value="STS89417.1"/>
    <property type="molecule type" value="Genomic_DNA"/>
</dbReference>
<dbReference type="PANTHER" id="PTHR30363:SF8">
    <property type="entry name" value="DEOXYRIBOSE OPERON REPRESSOR"/>
    <property type="match status" value="1"/>
</dbReference>
<keyword evidence="18" id="KW-1185">Reference proteome</keyword>
<dbReference type="Proteomes" id="UP000254545">
    <property type="component" value="Unassembled WGS sequence"/>
</dbReference>
<keyword evidence="1" id="KW-0805">Transcription regulation</keyword>
<dbReference type="EMBL" id="JARTTN020000001">
    <property type="protein sequence ID" value="MEC6058529.1"/>
    <property type="molecule type" value="Genomic_DNA"/>
</dbReference>
<dbReference type="GO" id="GO:0003700">
    <property type="term" value="F:DNA-binding transcription factor activity"/>
    <property type="evidence" value="ECO:0007669"/>
    <property type="project" value="InterPro"/>
</dbReference>
<name>A0A087FSU8_KLEVA</name>
<dbReference type="PROSITE" id="PS00894">
    <property type="entry name" value="HTH_DEOR_1"/>
    <property type="match status" value="1"/>
</dbReference>
<reference evidence="7" key="9">
    <citation type="submission" date="2024-01" db="EMBL/GenBank/DDBJ databases">
        <authorList>
            <person name="Macesic N."/>
        </authorList>
    </citation>
    <scope>NUCLEOTIDE SEQUENCE</scope>
    <source>
        <strain evidence="7">CPO071</strain>
    </source>
</reference>
<feature type="domain" description="HTH deoR-type" evidence="4">
    <location>
        <begin position="5"/>
        <end position="57"/>
    </location>
</feature>
<dbReference type="Pfam" id="PF00455">
    <property type="entry name" value="DeoRC"/>
    <property type="match status" value="1"/>
</dbReference>
<sequence length="252" mass="28002">METRRDERISQLIQALKRSDKLHLKEAASLLGVSEMTIRRDLNGHSGPVVLLGGYIVLEPRSATHYLLSDQKTRLVEEKRRAARHAAALLEAHQMAFFDCGTTTPWIIDAIDDALPFTGVCYSLNTFLALQEKPQCRAVLCGGEFHASNAIFMPLSLEDTLSHLSPDIAFYSAAGIDCEQGATCYNLEELPVKHWAMRHARYHVLVVDHSKFGKVRPARMGALAKFDVIASDICPDDELVALAKAQQISLLY</sequence>
<dbReference type="InterPro" id="IPR050313">
    <property type="entry name" value="Carb_Metab_HTH_regulators"/>
</dbReference>
<dbReference type="InterPro" id="IPR014036">
    <property type="entry name" value="DeoR-like_C"/>
</dbReference>
<evidence type="ECO:0000313" key="18">
    <source>
        <dbReference type="Proteomes" id="UP000789617"/>
    </source>
</evidence>
<protein>
    <submittedName>
        <fullName evidence="6">DNA-binding transcriptional repressor DeoR</fullName>
    </submittedName>
    <submittedName>
        <fullName evidence="11">Deoxyribose operon repressor</fullName>
    </submittedName>
</protein>
<evidence type="ECO:0000313" key="6">
    <source>
        <dbReference type="EMBL" id="GKJ85768.1"/>
    </source>
</evidence>
<dbReference type="GeneID" id="93274199"/>
<dbReference type="SMART" id="SM01134">
    <property type="entry name" value="DeoRC"/>
    <property type="match status" value="1"/>
</dbReference>
<dbReference type="InterPro" id="IPR001034">
    <property type="entry name" value="DeoR_HTH"/>
</dbReference>
<dbReference type="EMBL" id="BQTA01000001">
    <property type="protein sequence ID" value="GKJ85768.1"/>
    <property type="molecule type" value="Genomic_DNA"/>
</dbReference>
<evidence type="ECO:0000256" key="1">
    <source>
        <dbReference type="ARBA" id="ARBA00023015"/>
    </source>
</evidence>
<evidence type="ECO:0000313" key="5">
    <source>
        <dbReference type="EMBL" id="CAH6040083.1"/>
    </source>
</evidence>
<dbReference type="KEGG" id="kpk:A593_18870"/>
<dbReference type="EMBL" id="PICB01000914">
    <property type="protein sequence ID" value="PLP43940.1"/>
    <property type="molecule type" value="Genomic_DNA"/>
</dbReference>
<dbReference type="Proteomes" id="UP000234412">
    <property type="component" value="Unassembled WGS sequence"/>
</dbReference>
<dbReference type="EMBL" id="CP060807">
    <property type="protein sequence ID" value="QNP23299.1"/>
    <property type="molecule type" value="Genomic_DNA"/>
</dbReference>
<dbReference type="Proteomes" id="UP000516181">
    <property type="component" value="Chromosome"/>
</dbReference>
<reference evidence="11 15" key="3">
    <citation type="submission" date="2018-06" db="EMBL/GenBank/DDBJ databases">
        <authorList>
            <consortium name="Pathogen Informatics"/>
            <person name="Doyle S."/>
        </authorList>
    </citation>
    <scope>NUCLEOTIDE SEQUENCE [LARGE SCALE GENOMIC DNA]</scope>
    <source>
        <strain evidence="11 15">NCTC9177</strain>
    </source>
</reference>
<dbReference type="SMART" id="SM00420">
    <property type="entry name" value="HTH_DEOR"/>
    <property type="match status" value="1"/>
</dbReference>
<dbReference type="Proteomes" id="UP001060507">
    <property type="component" value="Unassembled WGS sequence"/>
</dbReference>
<dbReference type="InterPro" id="IPR037171">
    <property type="entry name" value="NagB/RpiA_transferase-like"/>
</dbReference>
<dbReference type="InterPro" id="IPR018356">
    <property type="entry name" value="Tscrpt_reg_HTH_DeoR_CS"/>
</dbReference>
<dbReference type="EMBL" id="PIDP01000480">
    <property type="protein sequence ID" value="PLM94267.1"/>
    <property type="molecule type" value="Genomic_DNA"/>
</dbReference>
<dbReference type="EMBL" id="UKAS01000004">
    <property type="protein sequence ID" value="SXF92811.1"/>
    <property type="molecule type" value="Genomic_DNA"/>
</dbReference>
<dbReference type="SUPFAM" id="SSF100950">
    <property type="entry name" value="NagB/RpiA/CoA transferase-like"/>
    <property type="match status" value="1"/>
</dbReference>
<evidence type="ECO:0000313" key="16">
    <source>
        <dbReference type="Proteomes" id="UP000258928"/>
    </source>
</evidence>
<reference evidence="6" key="6">
    <citation type="journal article" date="2022" name="J. Appl. Microbiol.">
        <title>PCR-based ORF typing of Klebsiella pneumoniae for rapid identification of global clones and transmission events.</title>
        <authorList>
            <person name="Nonogaki R."/>
            <person name="Iijima A."/>
            <person name="Kawamura K."/>
            <person name="Kayama S."/>
            <person name="Sugai M."/>
            <person name="Yagi T."/>
            <person name="Arakawa Y."/>
            <person name="Doi Y."/>
            <person name="Suzuki M."/>
        </authorList>
    </citation>
    <scope>NUCLEOTIDE SEQUENCE</scope>
    <source>
        <strain evidence="6">NUKP-37</strain>
    </source>
</reference>
<evidence type="ECO:0000313" key="8">
    <source>
        <dbReference type="EMBL" id="PLM94267.1"/>
    </source>
</evidence>
<dbReference type="KEGG" id="kvd:KR75_16325"/>
<accession>A0A087FSU8</accession>
<evidence type="ECO:0000313" key="15">
    <source>
        <dbReference type="Proteomes" id="UP000254545"/>
    </source>
</evidence>
<dbReference type="Proteomes" id="UP000789617">
    <property type="component" value="Unassembled WGS sequence"/>
</dbReference>
<proteinExistence type="predicted"/>
<dbReference type="PANTHER" id="PTHR30363">
    <property type="entry name" value="HTH-TYPE TRANSCRIPTIONAL REGULATOR SRLR-RELATED"/>
    <property type="match status" value="1"/>
</dbReference>
<dbReference type="Proteomes" id="UP000234473">
    <property type="component" value="Unassembled WGS sequence"/>
</dbReference>
<keyword evidence="2 6" id="KW-0238">DNA-binding</keyword>
<dbReference type="KEGG" id="kpe:KPK_3692"/>
<dbReference type="Gene3D" id="3.40.50.1360">
    <property type="match status" value="1"/>
</dbReference>
<dbReference type="AlphaFoldDB" id="A0A087FSU8"/>
<gene>
    <name evidence="11" type="primary">deoR_1</name>
    <name evidence="7" type="synonym">deoR</name>
    <name evidence="5" type="ORF">AN2335V1_1772</name>
    <name evidence="9" type="ORF">CWM98_17240</name>
    <name evidence="8" type="ORF">CWN47_14985</name>
    <name evidence="10" type="ORF">IAP99_17935</name>
    <name evidence="11" type="ORF">NCTC9177_03297</name>
    <name evidence="6" type="ORF">NUKP37_03870</name>
    <name evidence="7" type="ORF">QAB22_018575</name>
    <name evidence="12" type="ORF">SAMEA3729809_01514</name>
</gene>
<dbReference type="GO" id="GO:0003677">
    <property type="term" value="F:DNA binding"/>
    <property type="evidence" value="ECO:0007669"/>
    <property type="project" value="UniProtKB-KW"/>
</dbReference>
<dbReference type="Pfam" id="PF08220">
    <property type="entry name" value="HTH_DeoR"/>
    <property type="match status" value="1"/>
</dbReference>
<dbReference type="RefSeq" id="WP_004151717.1">
    <property type="nucleotide sequence ID" value="NC_011283.1"/>
</dbReference>
<evidence type="ECO:0000313" key="9">
    <source>
        <dbReference type="EMBL" id="PLP43940.1"/>
    </source>
</evidence>
<keyword evidence="3" id="KW-0804">Transcription</keyword>
<evidence type="ECO:0000313" key="14">
    <source>
        <dbReference type="Proteomes" id="UP000234473"/>
    </source>
</evidence>
<dbReference type="PROSITE" id="PS51000">
    <property type="entry name" value="HTH_DEOR_2"/>
    <property type="match status" value="1"/>
</dbReference>
<evidence type="ECO:0000313" key="11">
    <source>
        <dbReference type="EMBL" id="STS89417.1"/>
    </source>
</evidence>
<reference evidence="7" key="8">
    <citation type="journal article" date="2023" name="Nat. Commun.">
        <title>Genomic dissection of endemic carbapenem resistance reveals metallo-beta-lactamase dissemination through clonal, plasmid and integron transfer.</title>
        <authorList>
            <person name="Macesic N."/>
            <person name="Hawkey J."/>
            <person name="Vezina B."/>
            <person name="Wisniewski J.A."/>
            <person name="Cottingham H."/>
            <person name="Blakeway L.V."/>
            <person name="Harshegyi T."/>
            <person name="Pragastis K."/>
            <person name="Badoordeen G.Z."/>
            <person name="Dennison A."/>
            <person name="Spelman D.W."/>
            <person name="Jenney A.W.J."/>
            <person name="Peleg A.Y."/>
        </authorList>
    </citation>
    <scope>NUCLEOTIDE SEQUENCE</scope>
    <source>
        <strain evidence="7">CPO071</strain>
    </source>
</reference>
<evidence type="ECO:0000256" key="3">
    <source>
        <dbReference type="ARBA" id="ARBA00023163"/>
    </source>
</evidence>
<dbReference type="KEGG" id="kvq:SP68_22920"/>
<evidence type="ECO:0000313" key="10">
    <source>
        <dbReference type="EMBL" id="QNP23299.1"/>
    </source>
</evidence>
<evidence type="ECO:0000313" key="7">
    <source>
        <dbReference type="EMBL" id="MEC6058529.1"/>
    </source>
</evidence>
<reference evidence="5" key="7">
    <citation type="submission" date="2022-05" db="EMBL/GenBank/DDBJ databases">
        <authorList>
            <person name="Alioto T."/>
            <person name="Alioto T."/>
            <person name="Gomez Garrido J."/>
        </authorList>
    </citation>
    <scope>NUCLEOTIDE SEQUENCE</scope>
    <source>
        <strain evidence="5">0</strain>
    </source>
</reference>
<dbReference type="NCBIfam" id="NF007961">
    <property type="entry name" value="PRK10681.1"/>
    <property type="match status" value="1"/>
</dbReference>